<dbReference type="PATRIC" id="fig|1697052.3.peg.1976"/>
<keyword evidence="9 15" id="KW-0663">Pyridoxal phosphate</keyword>
<keyword evidence="11 14" id="KW-0411">Iron-sulfur</keyword>
<accession>A0A0K1XDQ4</accession>
<keyword evidence="7" id="KW-0949">S-adenosyl-L-methionine</keyword>
<dbReference type="CDD" id="cd01335">
    <property type="entry name" value="Radical_SAM"/>
    <property type="match status" value="1"/>
</dbReference>
<organism evidence="17 19">
    <name type="scientific">Thiopseudomonas alkaliphila</name>
    <dbReference type="NCBI Taxonomy" id="1697053"/>
    <lineage>
        <taxon>Bacteria</taxon>
        <taxon>Pseudomonadati</taxon>
        <taxon>Pseudomonadota</taxon>
        <taxon>Gammaproteobacteria</taxon>
        <taxon>Pseudomonadales</taxon>
        <taxon>Pseudomonadaceae</taxon>
        <taxon>Thiopseudomonas</taxon>
    </lineage>
</organism>
<dbReference type="PIRSF" id="PIRSF004911">
    <property type="entry name" value="DUF160"/>
    <property type="match status" value="1"/>
</dbReference>
<feature type="binding site" evidence="14">
    <location>
        <position position="125"/>
    </location>
    <ligand>
        <name>[4Fe-4S] cluster</name>
        <dbReference type="ChEBI" id="CHEBI:49883"/>
        <note>4Fe-4S-S-AdoMet</note>
    </ligand>
</feature>
<evidence type="ECO:0000256" key="5">
    <source>
        <dbReference type="ARBA" id="ARBA00022363"/>
    </source>
</evidence>
<dbReference type="EMBL" id="CP012365">
    <property type="protein sequence ID" value="AKX59292.1"/>
    <property type="molecule type" value="Genomic_DNA"/>
</dbReference>
<dbReference type="SUPFAM" id="SSF102114">
    <property type="entry name" value="Radical SAM enzymes"/>
    <property type="match status" value="1"/>
</dbReference>
<evidence type="ECO:0000256" key="12">
    <source>
        <dbReference type="ARBA" id="ARBA00023235"/>
    </source>
</evidence>
<dbReference type="OrthoDB" id="9770937at2"/>
<dbReference type="InterPro" id="IPR022462">
    <property type="entry name" value="EpmB"/>
</dbReference>
<comment type="catalytic activity">
    <reaction evidence="1">
        <text>L-lysine = D-beta-lysine</text>
        <dbReference type="Rhea" id="RHEA:44148"/>
        <dbReference type="ChEBI" id="CHEBI:32551"/>
        <dbReference type="ChEBI" id="CHEBI:84138"/>
    </reaction>
</comment>
<dbReference type="Pfam" id="PF04055">
    <property type="entry name" value="Radical_SAM"/>
    <property type="match status" value="1"/>
</dbReference>
<dbReference type="PANTHER" id="PTHR30538:SF1">
    <property type="entry name" value="L-LYSINE 2,3-AMINOMUTASE"/>
    <property type="match status" value="1"/>
</dbReference>
<evidence type="ECO:0000256" key="6">
    <source>
        <dbReference type="ARBA" id="ARBA00022485"/>
    </source>
</evidence>
<dbReference type="RefSeq" id="WP_053100464.1">
    <property type="nucleotide sequence ID" value="NZ_CP012358.1"/>
</dbReference>
<evidence type="ECO:0000256" key="9">
    <source>
        <dbReference type="ARBA" id="ARBA00022898"/>
    </source>
</evidence>
<dbReference type="InterPro" id="IPR007197">
    <property type="entry name" value="rSAM"/>
</dbReference>
<dbReference type="Gene3D" id="3.20.20.70">
    <property type="entry name" value="Aldolase class I"/>
    <property type="match status" value="1"/>
</dbReference>
<evidence type="ECO:0000256" key="14">
    <source>
        <dbReference type="PIRSR" id="PIRSR004911-1"/>
    </source>
</evidence>
<comment type="similarity">
    <text evidence="4">Belongs to the radical SAM superfamily. KamA family.</text>
</comment>
<comment type="cofactor">
    <cofactor evidence="2 15">
        <name>pyridoxal 5'-phosphate</name>
        <dbReference type="ChEBI" id="CHEBI:597326"/>
    </cofactor>
</comment>
<dbReference type="InterPro" id="IPR013785">
    <property type="entry name" value="Aldolase_TIM"/>
</dbReference>
<feature type="binding site" evidence="14">
    <location>
        <position position="128"/>
    </location>
    <ligand>
        <name>[4Fe-4S] cluster</name>
        <dbReference type="ChEBI" id="CHEBI:49883"/>
        <note>4Fe-4S-S-AdoMet</note>
    </ligand>
</feature>
<evidence type="ECO:0000256" key="2">
    <source>
        <dbReference type="ARBA" id="ARBA00001933"/>
    </source>
</evidence>
<dbReference type="PANTHER" id="PTHR30538">
    <property type="entry name" value="LYSINE 2,3-AMINOMUTASE-RELATED"/>
    <property type="match status" value="1"/>
</dbReference>
<evidence type="ECO:0000256" key="1">
    <source>
        <dbReference type="ARBA" id="ARBA00001352"/>
    </source>
</evidence>
<dbReference type="SFLD" id="SFLDG01070">
    <property type="entry name" value="PLP-dependent"/>
    <property type="match status" value="1"/>
</dbReference>
<dbReference type="KEGG" id="pbb:AKN87_06590"/>
<dbReference type="Proteomes" id="UP001173465">
    <property type="component" value="Unassembled WGS sequence"/>
</dbReference>
<dbReference type="InterPro" id="IPR003739">
    <property type="entry name" value="Lys_aminomutase/Glu_NH3_mut"/>
</dbReference>
<evidence type="ECO:0000256" key="3">
    <source>
        <dbReference type="ARBA" id="ARBA00001966"/>
    </source>
</evidence>
<evidence type="ECO:0000256" key="7">
    <source>
        <dbReference type="ARBA" id="ARBA00022691"/>
    </source>
</evidence>
<reference evidence="18" key="3">
    <citation type="journal article" date="2022" name="Sci. Total Environ.">
        <title>Prevalence, transmission, and molecular epidemiology of tet(X)-positive bacteria among humans, animals, and environmental niches in China: An epidemiological, and genomic-based study.</title>
        <authorList>
            <person name="Dong N."/>
            <person name="Zeng Y."/>
            <person name="Cai C."/>
            <person name="Sun C."/>
            <person name="Lu J."/>
            <person name="Liu C."/>
            <person name="Zhou H."/>
            <person name="Sun Q."/>
            <person name="Shu L."/>
            <person name="Wang H."/>
            <person name="Wang Y."/>
            <person name="Wang S."/>
            <person name="Wu C."/>
            <person name="Chan E.W."/>
            <person name="Chen G."/>
            <person name="Shen Z."/>
            <person name="Chen S."/>
            <person name="Zhang R."/>
        </authorList>
    </citation>
    <scope>NUCLEOTIDE SEQUENCE</scope>
    <source>
        <strain evidence="18">DF46-2-2</strain>
    </source>
</reference>
<dbReference type="GO" id="GO:0051539">
    <property type="term" value="F:4 iron, 4 sulfur cluster binding"/>
    <property type="evidence" value="ECO:0007669"/>
    <property type="project" value="UniProtKB-KW"/>
</dbReference>
<reference evidence="17 19" key="1">
    <citation type="journal article" date="2015" name="Genome Announc.">
        <title>Genome Sequences of Oblitimonas alkaliphila gen. nov. sp. nov. (Proposed), a Novel Bacterium of the Pseudomonadaceae Family.</title>
        <authorList>
            <person name="Lauer A.C."/>
            <person name="Nicholson A.C."/>
            <person name="Humrighouse B.W."/>
            <person name="Emery B."/>
            <person name="Drobish A."/>
            <person name="Juieng P."/>
            <person name="Loparev V."/>
            <person name="McQuiston J.R."/>
        </authorList>
    </citation>
    <scope>NUCLEOTIDE SEQUENCE [LARGE SCALE GENOMIC DNA]</scope>
    <source>
        <strain evidence="17 19">E5571</strain>
    </source>
</reference>
<keyword evidence="6 14" id="KW-0004">4Fe-4S</keyword>
<dbReference type="AlphaFoldDB" id="A0A0K1XDQ4"/>
<keyword evidence="8 14" id="KW-0479">Metal-binding</keyword>
<keyword evidence="10" id="KW-0408">Iron</keyword>
<dbReference type="Proteomes" id="UP000063953">
    <property type="component" value="Chromosome"/>
</dbReference>
<dbReference type="PROSITE" id="PS51918">
    <property type="entry name" value="RADICAL_SAM"/>
    <property type="match status" value="1"/>
</dbReference>
<dbReference type="STRING" id="1697053.AKN87_06590"/>
<feature type="domain" description="Radical SAM core" evidence="16">
    <location>
        <begin position="107"/>
        <end position="330"/>
    </location>
</feature>
<evidence type="ECO:0000256" key="10">
    <source>
        <dbReference type="ARBA" id="ARBA00023004"/>
    </source>
</evidence>
<dbReference type="SFLD" id="SFLDS00029">
    <property type="entry name" value="Radical_SAM"/>
    <property type="match status" value="1"/>
</dbReference>
<dbReference type="SFLD" id="SFLDF00314">
    <property type="entry name" value="L-lysine_2_3-aminomutase_(yjeK"/>
    <property type="match status" value="1"/>
</dbReference>
<dbReference type="GO" id="GO:0016853">
    <property type="term" value="F:isomerase activity"/>
    <property type="evidence" value="ECO:0007669"/>
    <property type="project" value="UniProtKB-KW"/>
</dbReference>
<keyword evidence="12" id="KW-0413">Isomerase</keyword>
<feature type="modified residue" description="N6-(pyridoxal phosphate)lysine" evidence="15">
    <location>
        <position position="333"/>
    </location>
</feature>
<protein>
    <recommendedName>
        <fullName evidence="5">L-lysine 2,3-aminomutase</fullName>
    </recommendedName>
    <alternativeName>
        <fullName evidence="13">EF-P post-translational modification enzyme B</fullName>
    </alternativeName>
</protein>
<keyword evidence="19" id="KW-1185">Reference proteome</keyword>
<dbReference type="GeneID" id="93983936"/>
<dbReference type="GO" id="GO:0046872">
    <property type="term" value="F:metal ion binding"/>
    <property type="evidence" value="ECO:0007669"/>
    <property type="project" value="UniProtKB-KW"/>
</dbReference>
<evidence type="ECO:0000313" key="19">
    <source>
        <dbReference type="Proteomes" id="UP000063953"/>
    </source>
</evidence>
<proteinExistence type="inferred from homology"/>
<dbReference type="EMBL" id="JACANB010000002">
    <property type="protein sequence ID" value="MDM1695819.1"/>
    <property type="molecule type" value="Genomic_DNA"/>
</dbReference>
<feature type="binding site" evidence="14">
    <location>
        <position position="121"/>
    </location>
    <ligand>
        <name>[4Fe-4S] cluster</name>
        <dbReference type="ChEBI" id="CHEBI:49883"/>
        <note>4Fe-4S-S-AdoMet</note>
    </ligand>
</feature>
<evidence type="ECO:0000256" key="15">
    <source>
        <dbReference type="PIRSR" id="PIRSR603739-50"/>
    </source>
</evidence>
<sequence>MHIITQTHDEYQGMSWQQILAQSVKTVAELITQLALDTSQIERTLRTKLAFPLLVPPTFVARMQKGDWNDPLLRQILPVQHELQQVEGFGVDPLGEQVTNVQKGIIHKYRGRVLLIAASGCAINCRYCFRRHFPYQENRVGREQWQHQLQYIAEDSSISEVILSGGDPLMLSDSALAELLEQIAAIPHVRRFRIHSRLPVVIPQRLTDELLTLLQRSRLKTTLVLHVNHPQELSTEHAKRLPIWHRSGIHLLNQSVLLKDINDCAEVLIELSERLFELDVLPYYLHVLDRVQGAHHFEVAETQAKQLHQQLLANLPGYLVPKLVREIAGEPNKTPLQG</sequence>
<evidence type="ECO:0000313" key="17">
    <source>
        <dbReference type="EMBL" id="AKX59292.1"/>
    </source>
</evidence>
<evidence type="ECO:0000256" key="8">
    <source>
        <dbReference type="ARBA" id="ARBA00022723"/>
    </source>
</evidence>
<evidence type="ECO:0000313" key="18">
    <source>
        <dbReference type="EMBL" id="MDM1695819.1"/>
    </source>
</evidence>
<name>A0A0K1XDQ4_9GAMM</name>
<evidence type="ECO:0000256" key="4">
    <source>
        <dbReference type="ARBA" id="ARBA00008703"/>
    </source>
</evidence>
<evidence type="ECO:0000259" key="16">
    <source>
        <dbReference type="PROSITE" id="PS51918"/>
    </source>
</evidence>
<reference evidence="18" key="2">
    <citation type="submission" date="2020-06" db="EMBL/GenBank/DDBJ databases">
        <authorList>
            <person name="Dong N."/>
        </authorList>
    </citation>
    <scope>NUCLEOTIDE SEQUENCE</scope>
    <source>
        <strain evidence="18">DF46-2-2</strain>
    </source>
</reference>
<dbReference type="NCBIfam" id="TIGR00238">
    <property type="entry name" value="KamA family radical SAM protein"/>
    <property type="match status" value="1"/>
</dbReference>
<gene>
    <name evidence="18" type="primary">epmB</name>
    <name evidence="17" type="ORF">AKN88_04595</name>
    <name evidence="18" type="ORF">HX099_03955</name>
</gene>
<dbReference type="NCBIfam" id="TIGR03821">
    <property type="entry name" value="EFP_modif_epmB"/>
    <property type="match status" value="1"/>
</dbReference>
<comment type="cofactor">
    <cofactor evidence="3">
        <name>[4Fe-4S] cluster</name>
        <dbReference type="ChEBI" id="CHEBI:49883"/>
    </cofactor>
</comment>
<evidence type="ECO:0000256" key="11">
    <source>
        <dbReference type="ARBA" id="ARBA00023014"/>
    </source>
</evidence>
<dbReference type="InterPro" id="IPR058240">
    <property type="entry name" value="rSAM_sf"/>
</dbReference>
<evidence type="ECO:0000256" key="13">
    <source>
        <dbReference type="ARBA" id="ARBA00030756"/>
    </source>
</evidence>